<dbReference type="GO" id="GO:0050821">
    <property type="term" value="P:protein stabilization"/>
    <property type="evidence" value="ECO:0007669"/>
    <property type="project" value="TreeGrafter"/>
</dbReference>
<sequence length="144" mass="15504">MKKQLMAMVMALLLCVGYSGALVPATAYAAETIGYVDLNTVFSHHPDFASARAAMSLEQQNAQKEFQEKAPSLDDNGKRALDNTLTERIAKREQSLFDPIRKKILDAVHKVAKEKGINTVLSAGAVVDGGVDITNDVMKAVGAK</sequence>
<dbReference type="EMBL" id="FNOP01000001">
    <property type="protein sequence ID" value="SDW43715.1"/>
    <property type="molecule type" value="Genomic_DNA"/>
</dbReference>
<keyword evidence="2 3" id="KW-0732">Signal</keyword>
<evidence type="ECO:0000256" key="3">
    <source>
        <dbReference type="SAM" id="SignalP"/>
    </source>
</evidence>
<feature type="chain" id="PRO_5032281546" evidence="3">
    <location>
        <begin position="30"/>
        <end position="144"/>
    </location>
</feature>
<dbReference type="Pfam" id="PF03938">
    <property type="entry name" value="OmpH"/>
    <property type="match status" value="1"/>
</dbReference>
<dbReference type="InterPro" id="IPR024930">
    <property type="entry name" value="Skp_dom_sf"/>
</dbReference>
<dbReference type="SMART" id="SM00935">
    <property type="entry name" value="OmpH"/>
    <property type="match status" value="1"/>
</dbReference>
<dbReference type="GO" id="GO:0051082">
    <property type="term" value="F:unfolded protein binding"/>
    <property type="evidence" value="ECO:0007669"/>
    <property type="project" value="InterPro"/>
</dbReference>
<evidence type="ECO:0000256" key="1">
    <source>
        <dbReference type="ARBA" id="ARBA00009091"/>
    </source>
</evidence>
<feature type="signal peptide" evidence="3">
    <location>
        <begin position="1"/>
        <end position="29"/>
    </location>
</feature>
<dbReference type="PANTHER" id="PTHR35089">
    <property type="entry name" value="CHAPERONE PROTEIN SKP"/>
    <property type="match status" value="1"/>
</dbReference>
<evidence type="ECO:0000313" key="4">
    <source>
        <dbReference type="EMBL" id="SDW43715.1"/>
    </source>
</evidence>
<dbReference type="AlphaFoldDB" id="A0A1H2TJ40"/>
<dbReference type="Gene3D" id="3.30.910.20">
    <property type="entry name" value="Skp domain"/>
    <property type="match status" value="1"/>
</dbReference>
<dbReference type="PANTHER" id="PTHR35089:SF1">
    <property type="entry name" value="CHAPERONE PROTEIN SKP"/>
    <property type="match status" value="1"/>
</dbReference>
<accession>A0A1H2TJ40</accession>
<dbReference type="Proteomes" id="UP000182379">
    <property type="component" value="Unassembled WGS sequence"/>
</dbReference>
<proteinExistence type="inferred from homology"/>
<comment type="caution">
    <text evidence="4">The sequence shown here is derived from an EMBL/GenBank/DDBJ whole genome shotgun (WGS) entry which is preliminary data.</text>
</comment>
<protein>
    <submittedName>
        <fullName evidence="4">Periplasmic chaperone for outer membrane proteins Skp</fullName>
    </submittedName>
</protein>
<dbReference type="SUPFAM" id="SSF111384">
    <property type="entry name" value="OmpH-like"/>
    <property type="match status" value="1"/>
</dbReference>
<evidence type="ECO:0000256" key="2">
    <source>
        <dbReference type="ARBA" id="ARBA00022729"/>
    </source>
</evidence>
<comment type="similarity">
    <text evidence="1">Belongs to the Skp family.</text>
</comment>
<evidence type="ECO:0000313" key="5">
    <source>
        <dbReference type="Proteomes" id="UP000182379"/>
    </source>
</evidence>
<dbReference type="InterPro" id="IPR005632">
    <property type="entry name" value="Chaperone_Skp"/>
</dbReference>
<organism evidence="4 5">
    <name type="scientific">Acidaminococcus fermentans</name>
    <dbReference type="NCBI Taxonomy" id="905"/>
    <lineage>
        <taxon>Bacteria</taxon>
        <taxon>Bacillati</taxon>
        <taxon>Bacillota</taxon>
        <taxon>Negativicutes</taxon>
        <taxon>Acidaminococcales</taxon>
        <taxon>Acidaminococcaceae</taxon>
        <taxon>Acidaminococcus</taxon>
    </lineage>
</organism>
<name>A0A1H2TJ40_ACIFE</name>
<dbReference type="GO" id="GO:0005829">
    <property type="term" value="C:cytosol"/>
    <property type="evidence" value="ECO:0007669"/>
    <property type="project" value="TreeGrafter"/>
</dbReference>
<reference evidence="4 5" key="1">
    <citation type="submission" date="2016-10" db="EMBL/GenBank/DDBJ databases">
        <authorList>
            <person name="Varghese N."/>
            <person name="Submissions S."/>
        </authorList>
    </citation>
    <scope>NUCLEOTIDE SEQUENCE [LARGE SCALE GENOMIC DNA]</scope>
    <source>
        <strain evidence="4 5">WCC6</strain>
    </source>
</reference>
<gene>
    <name evidence="4" type="ORF">SAMN05216495_101242</name>
</gene>